<feature type="domain" description="Calcineurin-like phosphoesterase" evidence="1">
    <location>
        <begin position="4"/>
        <end position="196"/>
    </location>
</feature>
<dbReference type="Proteomes" id="UP000318720">
    <property type="component" value="Unassembled WGS sequence"/>
</dbReference>
<dbReference type="Gene3D" id="3.60.21.10">
    <property type="match status" value="1"/>
</dbReference>
<dbReference type="SUPFAM" id="SSF56300">
    <property type="entry name" value="Metallo-dependent phosphatases"/>
    <property type="match status" value="1"/>
</dbReference>
<dbReference type="InterPro" id="IPR006179">
    <property type="entry name" value="5_nucleotidase/apyrase"/>
</dbReference>
<dbReference type="AlphaFoldDB" id="A0AAE8VSW4"/>
<proteinExistence type="predicted"/>
<reference evidence="2 3" key="1">
    <citation type="submission" date="2019-03" db="EMBL/GenBank/DDBJ databases">
        <title>Comparative genomic analyses of the sweetpotato soil rot pathogen, Streptomyces ipomoeae.</title>
        <authorList>
            <person name="Ruschel Soares N."/>
            <person name="Badger J.H."/>
            <person name="Huguet-Tapia J.C."/>
            <person name="Clark C.A."/>
            <person name="Pettis G.S."/>
        </authorList>
    </citation>
    <scope>NUCLEOTIDE SEQUENCE [LARGE SCALE GENOMIC DNA]</scope>
    <source>
        <strain evidence="2 3">88-35</strain>
    </source>
</reference>
<evidence type="ECO:0000313" key="3">
    <source>
        <dbReference type="Proteomes" id="UP000318720"/>
    </source>
</evidence>
<sequence length="398" mass="42225">MDTMTLVVTTDFHSAVPGGRAMLAAVRQWRARGALVVDAGDFFGGNAFHEFSAGRVEERLLAELCDALVPGNHDLADLMRLADPGRFPPVVCANLRPPDGFGGRWASSLLLPEREPRLGIVGYLGQQAFEATPPAERAGFRFVPPTADLIATERDRLLSAGANIVVGVSHTGFAHDVTDQEQGWPLKLVVAGHCHSPSYHWASAGRHVVKAPEVGAGLLRIALDRMGGHVFSIETLTSSAYLPPEPDGLEEVLTEYVAWGGEQVGTLPTRLDTREDVAPLLAERARSAAGADVFVLNLGSLRAGLPRAVTRQSLMDCAPFDAGLVLVDGTHPVEAVLAAARQLGEEPIASTQAASGTSACAIATTSYLAERLGLAARPAIPPRTLRDTLTDLVRSPHE</sequence>
<evidence type="ECO:0000259" key="1">
    <source>
        <dbReference type="Pfam" id="PF00149"/>
    </source>
</evidence>
<accession>A0AAE8VSW4</accession>
<dbReference type="PANTHER" id="PTHR11575:SF24">
    <property type="entry name" value="5'-NUCLEOTIDASE"/>
    <property type="match status" value="1"/>
</dbReference>
<dbReference type="InterPro" id="IPR004843">
    <property type="entry name" value="Calcineurin-like_PHP"/>
</dbReference>
<dbReference type="GO" id="GO:0016787">
    <property type="term" value="F:hydrolase activity"/>
    <property type="evidence" value="ECO:0007669"/>
    <property type="project" value="InterPro"/>
</dbReference>
<comment type="caution">
    <text evidence="2">The sequence shown here is derived from an EMBL/GenBank/DDBJ whole genome shotgun (WGS) entry which is preliminary data.</text>
</comment>
<name>A0AAE8VSW4_9ACTN</name>
<organism evidence="2 3">
    <name type="scientific">Streptomyces ipomoeae</name>
    <dbReference type="NCBI Taxonomy" id="103232"/>
    <lineage>
        <taxon>Bacteria</taxon>
        <taxon>Bacillati</taxon>
        <taxon>Actinomycetota</taxon>
        <taxon>Actinomycetes</taxon>
        <taxon>Kitasatosporales</taxon>
        <taxon>Streptomycetaceae</taxon>
        <taxon>Streptomyces</taxon>
    </lineage>
</organism>
<dbReference type="GO" id="GO:0009166">
    <property type="term" value="P:nucleotide catabolic process"/>
    <property type="evidence" value="ECO:0007669"/>
    <property type="project" value="InterPro"/>
</dbReference>
<dbReference type="EMBL" id="SPAZ01000362">
    <property type="protein sequence ID" value="TQE15817.1"/>
    <property type="molecule type" value="Genomic_DNA"/>
</dbReference>
<gene>
    <name evidence="2" type="ORF">Sipo8835_44460</name>
</gene>
<dbReference type="PANTHER" id="PTHR11575">
    <property type="entry name" value="5'-NUCLEOTIDASE-RELATED"/>
    <property type="match status" value="1"/>
</dbReference>
<protein>
    <submittedName>
        <fullName evidence="2">Phosphodiesterase</fullName>
    </submittedName>
</protein>
<dbReference type="Pfam" id="PF00149">
    <property type="entry name" value="Metallophos"/>
    <property type="match status" value="1"/>
</dbReference>
<dbReference type="InterPro" id="IPR029052">
    <property type="entry name" value="Metallo-depent_PP-like"/>
</dbReference>
<evidence type="ECO:0000313" key="2">
    <source>
        <dbReference type="EMBL" id="TQE15817.1"/>
    </source>
</evidence>